<evidence type="ECO:0000313" key="7">
    <source>
        <dbReference type="EMBL" id="SHI17506.1"/>
    </source>
</evidence>
<dbReference type="STRING" id="1123282.SAMN02745823_03013"/>
<dbReference type="Pfam" id="PF00496">
    <property type="entry name" value="SBP_bac_5"/>
    <property type="match status" value="1"/>
</dbReference>
<comment type="similarity">
    <text evidence="1">Belongs to the bacterial solute-binding protein 5 family.</text>
</comment>
<evidence type="ECO:0000256" key="4">
    <source>
        <dbReference type="SAM" id="MobiDB-lite"/>
    </source>
</evidence>
<dbReference type="PROSITE" id="PS51257">
    <property type="entry name" value="PROKAR_LIPOPROTEIN"/>
    <property type="match status" value="1"/>
</dbReference>
<evidence type="ECO:0000313" key="8">
    <source>
        <dbReference type="Proteomes" id="UP000183995"/>
    </source>
</evidence>
<dbReference type="GO" id="GO:1904680">
    <property type="term" value="F:peptide transmembrane transporter activity"/>
    <property type="evidence" value="ECO:0007669"/>
    <property type="project" value="TreeGrafter"/>
</dbReference>
<gene>
    <name evidence="7" type="ORF">SAMN02745823_03013</name>
</gene>
<dbReference type="RefSeq" id="WP_073080662.1">
    <property type="nucleotide sequence ID" value="NZ_FQXV01000012.1"/>
</dbReference>
<dbReference type="Proteomes" id="UP000183995">
    <property type="component" value="Unassembled WGS sequence"/>
</dbReference>
<keyword evidence="2" id="KW-0813">Transport</keyword>
<protein>
    <submittedName>
        <fullName evidence="7">Extracellular solute-binding protein, family 5 Middle</fullName>
    </submittedName>
</protein>
<dbReference type="GO" id="GO:0042597">
    <property type="term" value="C:periplasmic space"/>
    <property type="evidence" value="ECO:0007669"/>
    <property type="project" value="UniProtKB-ARBA"/>
</dbReference>
<name>A0A1M5YZR5_9FIRM</name>
<organism evidence="7 8">
    <name type="scientific">Sporobacter termitidis DSM 10068</name>
    <dbReference type="NCBI Taxonomy" id="1123282"/>
    <lineage>
        <taxon>Bacteria</taxon>
        <taxon>Bacillati</taxon>
        <taxon>Bacillota</taxon>
        <taxon>Clostridia</taxon>
        <taxon>Eubacteriales</taxon>
        <taxon>Oscillospiraceae</taxon>
        <taxon>Sporobacter</taxon>
    </lineage>
</organism>
<evidence type="ECO:0000256" key="3">
    <source>
        <dbReference type="ARBA" id="ARBA00022729"/>
    </source>
</evidence>
<dbReference type="AlphaFoldDB" id="A0A1M5YZR5"/>
<dbReference type="InterPro" id="IPR039424">
    <property type="entry name" value="SBP_5"/>
</dbReference>
<dbReference type="Gene3D" id="3.40.190.10">
    <property type="entry name" value="Periplasmic binding protein-like II"/>
    <property type="match status" value="1"/>
</dbReference>
<keyword evidence="8" id="KW-1185">Reference proteome</keyword>
<feature type="chain" id="PRO_5039268169" evidence="5">
    <location>
        <begin position="20"/>
        <end position="549"/>
    </location>
</feature>
<keyword evidence="3 5" id="KW-0732">Signal</keyword>
<dbReference type="PANTHER" id="PTHR30290">
    <property type="entry name" value="PERIPLASMIC BINDING COMPONENT OF ABC TRANSPORTER"/>
    <property type="match status" value="1"/>
</dbReference>
<accession>A0A1M5YZR5</accession>
<feature type="domain" description="Solute-binding protein family 5" evidence="6">
    <location>
        <begin position="119"/>
        <end position="468"/>
    </location>
</feature>
<evidence type="ECO:0000256" key="2">
    <source>
        <dbReference type="ARBA" id="ARBA00022448"/>
    </source>
</evidence>
<dbReference type="EMBL" id="FQXV01000012">
    <property type="protein sequence ID" value="SHI17506.1"/>
    <property type="molecule type" value="Genomic_DNA"/>
</dbReference>
<dbReference type="Gene3D" id="3.10.105.10">
    <property type="entry name" value="Dipeptide-binding Protein, Domain 3"/>
    <property type="match status" value="1"/>
</dbReference>
<dbReference type="GO" id="GO:0043190">
    <property type="term" value="C:ATP-binding cassette (ABC) transporter complex"/>
    <property type="evidence" value="ECO:0007669"/>
    <property type="project" value="InterPro"/>
</dbReference>
<dbReference type="GO" id="GO:0015833">
    <property type="term" value="P:peptide transport"/>
    <property type="evidence" value="ECO:0007669"/>
    <property type="project" value="TreeGrafter"/>
</dbReference>
<evidence type="ECO:0000256" key="5">
    <source>
        <dbReference type="SAM" id="SignalP"/>
    </source>
</evidence>
<evidence type="ECO:0000259" key="6">
    <source>
        <dbReference type="Pfam" id="PF00496"/>
    </source>
</evidence>
<dbReference type="InterPro" id="IPR000914">
    <property type="entry name" value="SBP_5_dom"/>
</dbReference>
<dbReference type="CDD" id="cd00995">
    <property type="entry name" value="PBP2_NikA_DppA_OppA_like"/>
    <property type="match status" value="1"/>
</dbReference>
<dbReference type="OrthoDB" id="239741at2"/>
<dbReference type="Gene3D" id="3.90.76.10">
    <property type="entry name" value="Dipeptide-binding Protein, Domain 1"/>
    <property type="match status" value="1"/>
</dbReference>
<proteinExistence type="inferred from homology"/>
<dbReference type="SUPFAM" id="SSF53850">
    <property type="entry name" value="Periplasmic binding protein-like II"/>
    <property type="match status" value="1"/>
</dbReference>
<reference evidence="7 8" key="1">
    <citation type="submission" date="2016-11" db="EMBL/GenBank/DDBJ databases">
        <authorList>
            <person name="Jaros S."/>
            <person name="Januszkiewicz K."/>
            <person name="Wedrychowicz H."/>
        </authorList>
    </citation>
    <scope>NUCLEOTIDE SEQUENCE [LARGE SCALE GENOMIC DNA]</scope>
    <source>
        <strain evidence="7 8">DSM 10068</strain>
    </source>
</reference>
<dbReference type="PANTHER" id="PTHR30290:SF9">
    <property type="entry name" value="OLIGOPEPTIDE-BINDING PROTEIN APPA"/>
    <property type="match status" value="1"/>
</dbReference>
<feature type="compositionally biased region" description="Low complexity" evidence="4">
    <location>
        <begin position="41"/>
        <end position="63"/>
    </location>
</feature>
<feature type="signal peptide" evidence="5">
    <location>
        <begin position="1"/>
        <end position="19"/>
    </location>
</feature>
<evidence type="ECO:0000256" key="1">
    <source>
        <dbReference type="ARBA" id="ARBA00005695"/>
    </source>
</evidence>
<feature type="region of interest" description="Disordered" evidence="4">
    <location>
        <begin position="28"/>
        <end position="70"/>
    </location>
</feature>
<sequence>MKKAIAIVFALVLVFSLFACGTAANTATQSGSPAAPPPSGASPASPGETSDAPSTAPAAPVDPLNTDTAGKPTGGIMRIVCTAEGANPIGVPWLVFGVDTALLIPVCETLVFERTNGDIVPFLASSYKIDLDNKQVVLDLRQGIKFTDGSDFNADAVVWNLLNDKKANYLSTAVTDVVKLGDYQVGLKFEKYANDILSALASHSNAVISKASYEKNGEEWAKENPVGTGPFMLKSYTHGASISYTKNSDYWQKGKPYLDGIEYEFIRDVMTQNVAMQSSGEQSIDVLDTTNGEQVATLKQMGFNVNLMPIGPISLVPSSLDQSSPLSKKEVREAISYCLDRQSIVDARGFDVLTPAYQFIGPAWNGHLPDSYNLSYNLDKAKELMKQAGYPDGFTTTLYAQPALADKDAAVAIQSMLGQIGIKAELQFPDSGGYSAIRKNGWDGLLIQHTRSLTQIVSSFNFYFGKTQMLLSSLWYPDNMEAAIQEAMTTPDNKTQLETLSKMIYDNMLIVPVYNLVDCWIAKANIQGADFTNWGSSTMYLAADAYMTK</sequence>